<name>A0A6V8KXR1_9ACTN</name>
<keyword evidence="2" id="KW-1185">Reference proteome</keyword>
<protein>
    <submittedName>
        <fullName evidence="1">Uncharacterized protein</fullName>
    </submittedName>
</protein>
<dbReference type="EMBL" id="BLPG01000001">
    <property type="protein sequence ID" value="GFJ87478.1"/>
    <property type="molecule type" value="Genomic_DNA"/>
</dbReference>
<evidence type="ECO:0000313" key="1">
    <source>
        <dbReference type="EMBL" id="GFJ87478.1"/>
    </source>
</evidence>
<reference evidence="1 2" key="2">
    <citation type="submission" date="2020-03" db="EMBL/GenBank/DDBJ databases">
        <authorList>
            <person name="Ichikawa N."/>
            <person name="Kimura A."/>
            <person name="Kitahashi Y."/>
            <person name="Uohara A."/>
        </authorList>
    </citation>
    <scope>NUCLEOTIDE SEQUENCE [LARGE SCALE GENOMIC DNA]</scope>
    <source>
        <strain evidence="1 2">NBRC 108638</strain>
    </source>
</reference>
<dbReference type="AlphaFoldDB" id="A0A6V8KXR1"/>
<accession>A0A6V8KXR1</accession>
<proteinExistence type="predicted"/>
<sequence length="94" mass="10697">MPVLRELLAGTLDVTASRRLNMSPRTFNRRVAELLRYLGQAPDSRVECRPWREAWRPYRTDVRRAISRDGARLVAGPALRNGRRRAAGAERGIA</sequence>
<reference evidence="1 2" key="1">
    <citation type="submission" date="2020-03" db="EMBL/GenBank/DDBJ databases">
        <title>Whole genome shotgun sequence of Phytohabitans rumicis NBRC 108638.</title>
        <authorList>
            <person name="Komaki H."/>
            <person name="Tamura T."/>
        </authorList>
    </citation>
    <scope>NUCLEOTIDE SEQUENCE [LARGE SCALE GENOMIC DNA]</scope>
    <source>
        <strain evidence="1 2">NBRC 108638</strain>
    </source>
</reference>
<organism evidence="1 2">
    <name type="scientific">Phytohabitans rumicis</name>
    <dbReference type="NCBI Taxonomy" id="1076125"/>
    <lineage>
        <taxon>Bacteria</taxon>
        <taxon>Bacillati</taxon>
        <taxon>Actinomycetota</taxon>
        <taxon>Actinomycetes</taxon>
        <taxon>Micromonosporales</taxon>
        <taxon>Micromonosporaceae</taxon>
    </lineage>
</organism>
<comment type="caution">
    <text evidence="1">The sequence shown here is derived from an EMBL/GenBank/DDBJ whole genome shotgun (WGS) entry which is preliminary data.</text>
</comment>
<dbReference type="Proteomes" id="UP000482960">
    <property type="component" value="Unassembled WGS sequence"/>
</dbReference>
<evidence type="ECO:0000313" key="2">
    <source>
        <dbReference type="Proteomes" id="UP000482960"/>
    </source>
</evidence>
<gene>
    <name evidence="1" type="ORF">Prum_011200</name>
</gene>